<evidence type="ECO:0000313" key="1">
    <source>
        <dbReference type="EMBL" id="EMA49190.1"/>
    </source>
</evidence>
<keyword evidence="2" id="KW-1185">Reference proteome</keyword>
<protein>
    <submittedName>
        <fullName evidence="1">Uncharacterized protein</fullName>
    </submittedName>
</protein>
<dbReference type="EMBL" id="AOME01000079">
    <property type="protein sequence ID" value="EMA49190.1"/>
    <property type="molecule type" value="Genomic_DNA"/>
</dbReference>
<reference evidence="1 2" key="1">
    <citation type="journal article" date="2014" name="PLoS Genet.">
        <title>Phylogenetically driven sequencing of extremely halophilic archaea reveals strategies for static and dynamic osmo-response.</title>
        <authorList>
            <person name="Becker E.A."/>
            <person name="Seitzer P.M."/>
            <person name="Tritt A."/>
            <person name="Larsen D."/>
            <person name="Krusor M."/>
            <person name="Yao A.I."/>
            <person name="Wu D."/>
            <person name="Madern D."/>
            <person name="Eisen J.A."/>
            <person name="Darling A.E."/>
            <person name="Facciotti M.T."/>
        </authorList>
    </citation>
    <scope>NUCLEOTIDE SEQUENCE [LARGE SCALE GENOMIC DNA]</scope>
    <source>
        <strain evidence="1 2">DSM 8989</strain>
    </source>
</reference>
<dbReference type="Pfam" id="PF19952">
    <property type="entry name" value="DUF6414"/>
    <property type="match status" value="1"/>
</dbReference>
<dbReference type="Proteomes" id="UP000011625">
    <property type="component" value="Unassembled WGS sequence"/>
</dbReference>
<dbReference type="InterPro" id="IPR045633">
    <property type="entry name" value="DUF6414"/>
</dbReference>
<name>M0MXN3_9EURY</name>
<organism evidence="1 2">
    <name type="scientific">Halococcus salifodinae DSM 8989</name>
    <dbReference type="NCBI Taxonomy" id="1227456"/>
    <lineage>
        <taxon>Archaea</taxon>
        <taxon>Methanobacteriati</taxon>
        <taxon>Methanobacteriota</taxon>
        <taxon>Stenosarchaea group</taxon>
        <taxon>Halobacteria</taxon>
        <taxon>Halobacteriales</taxon>
        <taxon>Halococcaceae</taxon>
        <taxon>Halococcus</taxon>
    </lineage>
</organism>
<dbReference type="AlphaFoldDB" id="M0MXN3"/>
<accession>M0MXN3</accession>
<evidence type="ECO:0000313" key="2">
    <source>
        <dbReference type="Proteomes" id="UP000011625"/>
    </source>
</evidence>
<dbReference type="RefSeq" id="WP_005045711.1">
    <property type="nucleotide sequence ID" value="NZ_AOME01000079.1"/>
</dbReference>
<comment type="caution">
    <text evidence="1">The sequence shown here is derived from an EMBL/GenBank/DDBJ whole genome shotgun (WGS) entry which is preliminary data.</text>
</comment>
<proteinExistence type="predicted"/>
<dbReference type="OrthoDB" id="351296at2157"/>
<gene>
    <name evidence="1" type="ORF">C450_18043</name>
</gene>
<sequence>MGASDSQTEMASERVPGFLYLDMERVRSIASRMDEGIVEEMVEAEEDEFQWANRFTASVKATLYGIGGFAAQNETEVGETNTEISEETKSLHHYSYTLLEEWLDGAETGWFHDVDTILEEYERQPNVAQGGVRDRIEEGDIIRVTGDLDLLDFQTSLEFANGIFEGFDNFEQKVEDLDIDERLKAEYDLGEITEINSAEMELISLIFDLFEDMMPEEYRNMVAAEIRAQNEHPEPSFWGLVESEKLNSNPAELLSKYQSSSVPDCTVLARVETITTSEGGTQPDEMDDLSLGSFHHFTDDIAAEFGFKVSHPSIGISPIAIYR</sequence>